<dbReference type="Gramene" id="ERN05600">
    <property type="protein sequence ID" value="ERN05600"/>
    <property type="gene ID" value="AMTR_s03988p00006300"/>
</dbReference>
<feature type="compositionally biased region" description="Polar residues" evidence="1">
    <location>
        <begin position="91"/>
        <end position="101"/>
    </location>
</feature>
<dbReference type="HOGENOM" id="CLU_2375608_0_0_1"/>
<feature type="region of interest" description="Disordered" evidence="1">
    <location>
        <begin position="57"/>
        <end position="101"/>
    </location>
</feature>
<dbReference type="AlphaFoldDB" id="U5CLK7"/>
<evidence type="ECO:0000313" key="4">
    <source>
        <dbReference type="Proteomes" id="UP000017836"/>
    </source>
</evidence>
<sequence>MKLFSLFLLVLFLSSTIVFKTAQSRSVPGISFAENYEAQTRSIPGISFAENYEYERQASTRELERPGGLAPPTPSGSPPKHTSERGIELPGQSQRQSFTSR</sequence>
<evidence type="ECO:0000256" key="1">
    <source>
        <dbReference type="SAM" id="MobiDB-lite"/>
    </source>
</evidence>
<organism evidence="3 4">
    <name type="scientific">Amborella trichopoda</name>
    <dbReference type="NCBI Taxonomy" id="13333"/>
    <lineage>
        <taxon>Eukaryota</taxon>
        <taxon>Viridiplantae</taxon>
        <taxon>Streptophyta</taxon>
        <taxon>Embryophyta</taxon>
        <taxon>Tracheophyta</taxon>
        <taxon>Spermatophyta</taxon>
        <taxon>Magnoliopsida</taxon>
        <taxon>Amborellales</taxon>
        <taxon>Amborellaceae</taxon>
        <taxon>Amborella</taxon>
    </lineage>
</organism>
<evidence type="ECO:0000313" key="3">
    <source>
        <dbReference type="EMBL" id="ERN05600.1"/>
    </source>
</evidence>
<gene>
    <name evidence="3" type="ORF">AMTR_s03988p00006300</name>
</gene>
<dbReference type="Proteomes" id="UP000017836">
    <property type="component" value="Unassembled WGS sequence"/>
</dbReference>
<proteinExistence type="predicted"/>
<keyword evidence="2" id="KW-0732">Signal</keyword>
<feature type="chain" id="PRO_5004658491" evidence="2">
    <location>
        <begin position="25"/>
        <end position="101"/>
    </location>
</feature>
<protein>
    <submittedName>
        <fullName evidence="3">Uncharacterized protein</fullName>
    </submittedName>
</protein>
<evidence type="ECO:0000256" key="2">
    <source>
        <dbReference type="SAM" id="SignalP"/>
    </source>
</evidence>
<name>U5CLK7_AMBTC</name>
<dbReference type="EMBL" id="KI393989">
    <property type="protein sequence ID" value="ERN05600.1"/>
    <property type="molecule type" value="Genomic_DNA"/>
</dbReference>
<feature type="signal peptide" evidence="2">
    <location>
        <begin position="1"/>
        <end position="24"/>
    </location>
</feature>
<keyword evidence="4" id="KW-1185">Reference proteome</keyword>
<accession>U5CLK7</accession>
<reference evidence="4" key="1">
    <citation type="journal article" date="2013" name="Science">
        <title>The Amborella genome and the evolution of flowering plants.</title>
        <authorList>
            <consortium name="Amborella Genome Project"/>
        </authorList>
    </citation>
    <scope>NUCLEOTIDE SEQUENCE [LARGE SCALE GENOMIC DNA]</scope>
</reference>